<evidence type="ECO:0000313" key="4">
    <source>
        <dbReference type="Proteomes" id="UP000316181"/>
    </source>
</evidence>
<dbReference type="Gene3D" id="3.40.50.2000">
    <property type="entry name" value="Glycogen Phosphorylase B"/>
    <property type="match status" value="2"/>
</dbReference>
<dbReference type="EMBL" id="VFNV01000001">
    <property type="protein sequence ID" value="TQK75740.1"/>
    <property type="molecule type" value="Genomic_DNA"/>
</dbReference>
<comment type="caution">
    <text evidence="3">The sequence shown here is derived from an EMBL/GenBank/DDBJ whole genome shotgun (WGS) entry which is preliminary data.</text>
</comment>
<feature type="domain" description="Glycosyl transferase family 1" evidence="2">
    <location>
        <begin position="238"/>
        <end position="358"/>
    </location>
</feature>
<dbReference type="GO" id="GO:0009103">
    <property type="term" value="P:lipopolysaccharide biosynthetic process"/>
    <property type="evidence" value="ECO:0007669"/>
    <property type="project" value="TreeGrafter"/>
</dbReference>
<accession>A0A542SM79</accession>
<dbReference type="PANTHER" id="PTHR46401:SF2">
    <property type="entry name" value="GLYCOSYLTRANSFERASE WBBK-RELATED"/>
    <property type="match status" value="1"/>
</dbReference>
<dbReference type="OrthoDB" id="9801609at2"/>
<dbReference type="Proteomes" id="UP000316181">
    <property type="component" value="Unassembled WGS sequence"/>
</dbReference>
<dbReference type="Pfam" id="PF00534">
    <property type="entry name" value="Glycos_transf_1"/>
    <property type="match status" value="1"/>
</dbReference>
<reference evidence="3 4" key="1">
    <citation type="submission" date="2019-06" db="EMBL/GenBank/DDBJ databases">
        <title>Sequencing the genomes of 1000 actinobacteria strains.</title>
        <authorList>
            <person name="Klenk H.-P."/>
        </authorList>
    </citation>
    <scope>NUCLEOTIDE SEQUENCE [LARGE SCALE GENOMIC DNA]</scope>
    <source>
        <strain evidence="3 4">DSM 10596</strain>
    </source>
</reference>
<dbReference type="AlphaFoldDB" id="A0A542SM79"/>
<keyword evidence="1 3" id="KW-0808">Transferase</keyword>
<evidence type="ECO:0000259" key="2">
    <source>
        <dbReference type="Pfam" id="PF00534"/>
    </source>
</evidence>
<dbReference type="PANTHER" id="PTHR46401">
    <property type="entry name" value="GLYCOSYLTRANSFERASE WBBK-RELATED"/>
    <property type="match status" value="1"/>
</dbReference>
<dbReference type="GO" id="GO:0016757">
    <property type="term" value="F:glycosyltransferase activity"/>
    <property type="evidence" value="ECO:0007669"/>
    <property type="project" value="InterPro"/>
</dbReference>
<protein>
    <submittedName>
        <fullName evidence="3">Glycosyltransferase involved in cell wall biosynthesis</fullName>
    </submittedName>
</protein>
<proteinExistence type="predicted"/>
<dbReference type="SUPFAM" id="SSF53756">
    <property type="entry name" value="UDP-Glycosyltransferase/glycogen phosphorylase"/>
    <property type="match status" value="1"/>
</dbReference>
<name>A0A542SM79_9MICO</name>
<sequence>MPHRISDSSNGQFRHELGPNERLVGDFDQYVSGLSTIQVVAMSTKRSNAIGSLLISLIECHPSTLFVVHSYEFDRDLPDNVVQVPLKRWGLSYSLRIIILPLQLKMSSRWNAVGGPIRLSCDAISHAEIHWVHFSHATYLKRLRITETPRYFNAYIRRWRHRWLRRRERKLLAASDMIIVPTVRLAEELVESIPEIDPICIRVRENSSDEARRWKRVAQTRRSSRTLVGMIAGGDYVRKGVFTAIRAIAQIPEVDLCIVGGSRREARVAQRYAERCGVVSQVKIIEQVSDPQIPLQNADILLFPSHYEVASLAIYEASSSGKYIVASDAGNAEEVLRSIPNTYLYDDMDSMIEIIREIDRRTSGKLK</sequence>
<keyword evidence="4" id="KW-1185">Reference proteome</keyword>
<evidence type="ECO:0000313" key="3">
    <source>
        <dbReference type="EMBL" id="TQK75740.1"/>
    </source>
</evidence>
<dbReference type="InterPro" id="IPR001296">
    <property type="entry name" value="Glyco_trans_1"/>
</dbReference>
<evidence type="ECO:0000256" key="1">
    <source>
        <dbReference type="ARBA" id="ARBA00022679"/>
    </source>
</evidence>
<gene>
    <name evidence="3" type="ORF">FB389_0374</name>
</gene>
<organism evidence="3 4">
    <name type="scientific">Rarobacter incanus</name>
    <dbReference type="NCBI Taxonomy" id="153494"/>
    <lineage>
        <taxon>Bacteria</taxon>
        <taxon>Bacillati</taxon>
        <taxon>Actinomycetota</taxon>
        <taxon>Actinomycetes</taxon>
        <taxon>Micrococcales</taxon>
        <taxon>Rarobacteraceae</taxon>
        <taxon>Rarobacter</taxon>
    </lineage>
</organism>